<sequence length="248" mass="27972">MKIGLCLSGGGAKGSYQAGVVKALYDRGIKQFTAISGTSIGAVNGYYLFTENVENLEKMWINIQKTSENDVKIVNNTVDNSEVINQLDNLNYDNSNKINFYVNFVEIEGKKIKEKITNLSKVNREEGLKSIKYSSLLPFNPNGKLSFKEQFIKDVSDGIYDGMSLDGGLVNNTLIQPLIEDNVDKIIIISTDYNYILPEEIKNIYKNDNMIVVKPKVPFDKNDTLRFEPEFCKSKFEEGYEIGKSLTI</sequence>
<dbReference type="InterPro" id="IPR050301">
    <property type="entry name" value="NTE"/>
</dbReference>
<keyword evidence="1 4" id="KW-0378">Hydrolase</keyword>
<dbReference type="InterPro" id="IPR016035">
    <property type="entry name" value="Acyl_Trfase/lysoPLipase"/>
</dbReference>
<comment type="caution">
    <text evidence="6">The sequence shown here is derived from an EMBL/GenBank/DDBJ whole genome shotgun (WGS) entry which is preliminary data.</text>
</comment>
<feature type="active site" description="Proton acceptor" evidence="4">
    <location>
        <position position="166"/>
    </location>
</feature>
<evidence type="ECO:0000256" key="3">
    <source>
        <dbReference type="ARBA" id="ARBA00023098"/>
    </source>
</evidence>
<dbReference type="OrthoDB" id="9770965at2"/>
<feature type="active site" description="Nucleophile" evidence="4">
    <location>
        <position position="39"/>
    </location>
</feature>
<dbReference type="Pfam" id="PF01734">
    <property type="entry name" value="Patatin"/>
    <property type="match status" value="1"/>
</dbReference>
<dbReference type="Gene3D" id="3.40.1090.10">
    <property type="entry name" value="Cytosolic phospholipase A2 catalytic domain"/>
    <property type="match status" value="1"/>
</dbReference>
<keyword evidence="3 4" id="KW-0443">Lipid metabolism</keyword>
<dbReference type="InterPro" id="IPR002641">
    <property type="entry name" value="PNPLA_dom"/>
</dbReference>
<gene>
    <name evidence="6" type="ORF">CHL78_019585</name>
</gene>
<evidence type="ECO:0000256" key="1">
    <source>
        <dbReference type="ARBA" id="ARBA00022801"/>
    </source>
</evidence>
<dbReference type="PANTHER" id="PTHR14226:SF57">
    <property type="entry name" value="BLR7027 PROTEIN"/>
    <property type="match status" value="1"/>
</dbReference>
<name>A0A371IXG4_9FIRM</name>
<evidence type="ECO:0000259" key="5">
    <source>
        <dbReference type="PROSITE" id="PS51635"/>
    </source>
</evidence>
<dbReference type="PANTHER" id="PTHR14226">
    <property type="entry name" value="NEUROPATHY TARGET ESTERASE/SWISS CHEESE D.MELANOGASTER"/>
    <property type="match status" value="1"/>
</dbReference>
<evidence type="ECO:0000313" key="7">
    <source>
        <dbReference type="Proteomes" id="UP000215694"/>
    </source>
</evidence>
<reference evidence="6 7" key="1">
    <citation type="journal article" date="2017" name="Genome Announc.">
        <title>Draft Genome Sequence of Romboutsia weinsteinii sp. nov. Strain CCRI-19649(T) Isolated from Surface Water.</title>
        <authorList>
            <person name="Maheux A.F."/>
            <person name="Boudreau D.K."/>
            <person name="Berube E."/>
            <person name="Boissinot M."/>
            <person name="Cantin P."/>
            <person name="Raymond F."/>
            <person name="Corbeil J."/>
            <person name="Omar R.F."/>
            <person name="Bergeron M.G."/>
        </authorList>
    </citation>
    <scope>NUCLEOTIDE SEQUENCE [LARGE SCALE GENOMIC DNA]</scope>
    <source>
        <strain evidence="6 7">CCRI-19649</strain>
    </source>
</reference>
<keyword evidence="7" id="KW-1185">Reference proteome</keyword>
<dbReference type="AlphaFoldDB" id="A0A371IXG4"/>
<dbReference type="Proteomes" id="UP000215694">
    <property type="component" value="Unassembled WGS sequence"/>
</dbReference>
<dbReference type="SUPFAM" id="SSF52151">
    <property type="entry name" value="FabD/lysophospholipase-like"/>
    <property type="match status" value="1"/>
</dbReference>
<proteinExistence type="predicted"/>
<organism evidence="6 7">
    <name type="scientific">Romboutsia weinsteinii</name>
    <dbReference type="NCBI Taxonomy" id="2020949"/>
    <lineage>
        <taxon>Bacteria</taxon>
        <taxon>Bacillati</taxon>
        <taxon>Bacillota</taxon>
        <taxon>Clostridia</taxon>
        <taxon>Peptostreptococcales</taxon>
        <taxon>Peptostreptococcaceae</taxon>
        <taxon>Romboutsia</taxon>
    </lineage>
</organism>
<dbReference type="RefSeq" id="WP_094368292.1">
    <property type="nucleotide sequence ID" value="NZ_NOJY02000106.1"/>
</dbReference>
<accession>A0A371IXG4</accession>
<evidence type="ECO:0000313" key="6">
    <source>
        <dbReference type="EMBL" id="RDY25177.1"/>
    </source>
</evidence>
<protein>
    <submittedName>
        <fullName evidence="6">Phospholipase</fullName>
    </submittedName>
</protein>
<evidence type="ECO:0000256" key="2">
    <source>
        <dbReference type="ARBA" id="ARBA00022963"/>
    </source>
</evidence>
<feature type="domain" description="PNPLA" evidence="5">
    <location>
        <begin position="5"/>
        <end position="179"/>
    </location>
</feature>
<dbReference type="GO" id="GO:0016042">
    <property type="term" value="P:lipid catabolic process"/>
    <property type="evidence" value="ECO:0007669"/>
    <property type="project" value="UniProtKB-UniRule"/>
</dbReference>
<feature type="short sequence motif" description="GXSXG" evidence="4">
    <location>
        <begin position="37"/>
        <end position="41"/>
    </location>
</feature>
<evidence type="ECO:0000256" key="4">
    <source>
        <dbReference type="PROSITE-ProRule" id="PRU01161"/>
    </source>
</evidence>
<dbReference type="PROSITE" id="PS51635">
    <property type="entry name" value="PNPLA"/>
    <property type="match status" value="1"/>
</dbReference>
<dbReference type="EMBL" id="NOJY02000106">
    <property type="protein sequence ID" value="RDY25177.1"/>
    <property type="molecule type" value="Genomic_DNA"/>
</dbReference>
<dbReference type="GO" id="GO:0016787">
    <property type="term" value="F:hydrolase activity"/>
    <property type="evidence" value="ECO:0007669"/>
    <property type="project" value="UniProtKB-UniRule"/>
</dbReference>
<feature type="short sequence motif" description="GXGXXG" evidence="4">
    <location>
        <begin position="9"/>
        <end position="14"/>
    </location>
</feature>
<keyword evidence="2 4" id="KW-0442">Lipid degradation</keyword>
<feature type="short sequence motif" description="DGA/G" evidence="4">
    <location>
        <begin position="166"/>
        <end position="168"/>
    </location>
</feature>